<dbReference type="Gene3D" id="1.20.1270.60">
    <property type="entry name" value="Arfaptin homology (AH) domain/BAR domain"/>
    <property type="match status" value="1"/>
</dbReference>
<name>A0A420IX46_9PEZI</name>
<dbReference type="SUPFAM" id="SSF103657">
    <property type="entry name" value="BAR/IMD domain-like"/>
    <property type="match status" value="1"/>
</dbReference>
<feature type="coiled-coil region" evidence="2">
    <location>
        <begin position="137"/>
        <end position="164"/>
    </location>
</feature>
<dbReference type="GO" id="GO:0032153">
    <property type="term" value="C:cell division site"/>
    <property type="evidence" value="ECO:0007669"/>
    <property type="project" value="TreeGrafter"/>
</dbReference>
<dbReference type="GO" id="GO:0032185">
    <property type="term" value="P:septin cytoskeleton organization"/>
    <property type="evidence" value="ECO:0007669"/>
    <property type="project" value="TreeGrafter"/>
</dbReference>
<dbReference type="GO" id="GO:0030139">
    <property type="term" value="C:endocytic vesicle"/>
    <property type="evidence" value="ECO:0007669"/>
    <property type="project" value="TreeGrafter"/>
</dbReference>
<feature type="compositionally biased region" description="Basic and acidic residues" evidence="3">
    <location>
        <begin position="354"/>
        <end position="363"/>
    </location>
</feature>
<dbReference type="EMBL" id="MCBR01004957">
    <property type="protein sequence ID" value="RKF79131.1"/>
    <property type="molecule type" value="Genomic_DNA"/>
</dbReference>
<dbReference type="Proteomes" id="UP000285405">
    <property type="component" value="Unassembled WGS sequence"/>
</dbReference>
<dbReference type="SMART" id="SM00055">
    <property type="entry name" value="FCH"/>
    <property type="match status" value="1"/>
</dbReference>
<dbReference type="CDD" id="cd07650">
    <property type="entry name" value="F-BAR_Syp1p_like"/>
    <property type="match status" value="1"/>
</dbReference>
<feature type="compositionally biased region" description="Polar residues" evidence="3">
    <location>
        <begin position="323"/>
        <end position="332"/>
    </location>
</feature>
<proteinExistence type="predicted"/>
<keyword evidence="1" id="KW-0254">Endocytosis</keyword>
<dbReference type="InterPro" id="IPR001060">
    <property type="entry name" value="FCH_dom"/>
</dbReference>
<evidence type="ECO:0000313" key="5">
    <source>
        <dbReference type="EMBL" id="RKF79131.1"/>
    </source>
</evidence>
<keyword evidence="2" id="KW-0175">Coiled coil</keyword>
<comment type="caution">
    <text evidence="5">The sequence shown here is derived from an EMBL/GenBank/DDBJ whole genome shotgun (WGS) entry which is preliminary data.</text>
</comment>
<dbReference type="GO" id="GO:0005886">
    <property type="term" value="C:plasma membrane"/>
    <property type="evidence" value="ECO:0007669"/>
    <property type="project" value="TreeGrafter"/>
</dbReference>
<dbReference type="InterPro" id="IPR027267">
    <property type="entry name" value="AH/BAR_dom_sf"/>
</dbReference>
<evidence type="ECO:0000256" key="3">
    <source>
        <dbReference type="SAM" id="MobiDB-lite"/>
    </source>
</evidence>
<dbReference type="PANTHER" id="PTHR23065">
    <property type="entry name" value="PROLINE-SERINE-THREONINE PHOSPHATASE INTERACTING PROTEIN 1"/>
    <property type="match status" value="1"/>
</dbReference>
<evidence type="ECO:0000256" key="1">
    <source>
        <dbReference type="ARBA" id="ARBA00022583"/>
    </source>
</evidence>
<sequence length="882" mass="97178">MIIDLCIVLEIVQDGCLDTTRVSCYATLQEQLHPGAAVTKLNERIKKIGKINSEIADWLHERRKIEDLYATSLRKLAKRPLHDIGGQMGVFDSPWKQILAATEDTAKSHSHFSNCVGKDVELPLRNFAEVSNEMKSVTTMQKNISSLARDLEDAREKNEKLLKKGGKASASRLDSASNRLKNASQQWDVQSAFVFESLQALDERRINYLRDLLTQYQTYEADHVERTREIVERTLKHVLDISTEVEILNWSQSGGVRKPLIRQNTISGTDTSSIPTPTVPSIHGDSQSERSQPSKAESGEKMTLKRMGTILTRRRQSVHSVFRSASPSSKNGFQPFGRGSSSLSIGPQSPTRESSSHNRESDNRLSSLPESPRIKKINEEATDSLATVPNRKSPHVSPSRTTSIEASARLESEVLTKSSSPSNTKESQVDSEGYSVPHATNDPISQIEQEISQVEQPQFKLNIQKDPFPEQESHAIAALSSVANTLRSSQVPPSRKSTFRGRRDFRNNVVVQTGHNSTLVPSHAFSNPSLPASPNPTTEQYPTSSIISTNEQTAPVGSDNVSIRSGQLSTSLIPDRHPESNASGLNCSIIETISTTFEGETPVSSRIIGEIALTYNPATDTEPSTAKSHETVKIRNASDLEMLAPNRNFIRPFSTTIADQFTIDLSLISRKFLVGFTYRLRTSDVSQTIAPLLIKSAWKNQAGKLGLVLEYRLNPAFSPSPLFFSNLVLIAHYTGTCASSCQTKPVGTHLKEKLLVYWQLGDVTLDGSPRKTIARFSGTEANVPQPGYIKARWQLTDVEKLSLPSYSSGIGIQQLGDVITEDSSKSHDDGTDPFADASTSELVASSSPSKKADAEFSLENEFNNWKDVVTVKKLVSGEYLSK</sequence>
<feature type="compositionally biased region" description="Polar residues" evidence="3">
    <location>
        <begin position="415"/>
        <end position="426"/>
    </location>
</feature>
<dbReference type="GO" id="GO:0006897">
    <property type="term" value="P:endocytosis"/>
    <property type="evidence" value="ECO:0007669"/>
    <property type="project" value="UniProtKB-KW"/>
</dbReference>
<feature type="compositionally biased region" description="Polar residues" evidence="3">
    <location>
        <begin position="339"/>
        <end position="353"/>
    </location>
</feature>
<gene>
    <name evidence="5" type="ORF">GcC1_049005</name>
</gene>
<organism evidence="5 6">
    <name type="scientific">Golovinomyces cichoracearum</name>
    <dbReference type="NCBI Taxonomy" id="62708"/>
    <lineage>
        <taxon>Eukaryota</taxon>
        <taxon>Fungi</taxon>
        <taxon>Dikarya</taxon>
        <taxon>Ascomycota</taxon>
        <taxon>Pezizomycotina</taxon>
        <taxon>Leotiomycetes</taxon>
        <taxon>Erysiphales</taxon>
        <taxon>Erysiphaceae</taxon>
        <taxon>Golovinomyces</taxon>
    </lineage>
</organism>
<feature type="region of interest" description="Disordered" evidence="3">
    <location>
        <begin position="821"/>
        <end position="851"/>
    </location>
</feature>
<dbReference type="AlphaFoldDB" id="A0A420IX46"/>
<evidence type="ECO:0000259" key="4">
    <source>
        <dbReference type="SMART" id="SM00055"/>
    </source>
</evidence>
<evidence type="ECO:0000256" key="2">
    <source>
        <dbReference type="SAM" id="Coils"/>
    </source>
</evidence>
<dbReference type="PANTHER" id="PTHR23065:SF54">
    <property type="entry name" value="SUPPRESSOR OF YEAST PROFILIN DELETION"/>
    <property type="match status" value="1"/>
</dbReference>
<feature type="compositionally biased region" description="Polar residues" evidence="3">
    <location>
        <begin position="396"/>
        <end position="405"/>
    </location>
</feature>
<accession>A0A420IX46</accession>
<feature type="domain" description="FCH" evidence="4">
    <location>
        <begin position="26"/>
        <end position="116"/>
    </location>
</feature>
<dbReference type="Pfam" id="PF10291">
    <property type="entry name" value="muHD"/>
    <property type="match status" value="1"/>
</dbReference>
<feature type="compositionally biased region" description="Polar residues" evidence="3">
    <location>
        <begin position="837"/>
        <end position="849"/>
    </location>
</feature>
<dbReference type="Pfam" id="PF00611">
    <property type="entry name" value="FCH"/>
    <property type="match status" value="1"/>
</dbReference>
<dbReference type="InterPro" id="IPR018808">
    <property type="entry name" value="Muniscin_C"/>
</dbReference>
<feature type="region of interest" description="Disordered" evidence="3">
    <location>
        <begin position="261"/>
        <end position="440"/>
    </location>
</feature>
<feature type="compositionally biased region" description="Polar residues" evidence="3">
    <location>
        <begin position="262"/>
        <end position="276"/>
    </location>
</feature>
<evidence type="ECO:0000313" key="6">
    <source>
        <dbReference type="Proteomes" id="UP000285405"/>
    </source>
</evidence>
<protein>
    <submittedName>
        <fullName evidence="5">Cytoskeletal protein syp1</fullName>
    </submittedName>
</protein>
<feature type="region of interest" description="Disordered" evidence="3">
    <location>
        <begin position="518"/>
        <end position="542"/>
    </location>
</feature>
<dbReference type="OrthoDB" id="331602at2759"/>
<reference evidence="5 6" key="1">
    <citation type="journal article" date="2018" name="BMC Genomics">
        <title>Comparative genome analyses reveal sequence features reflecting distinct modes of host-adaptation between dicot and monocot powdery mildew.</title>
        <authorList>
            <person name="Wu Y."/>
            <person name="Ma X."/>
            <person name="Pan Z."/>
            <person name="Kale S.D."/>
            <person name="Song Y."/>
            <person name="King H."/>
            <person name="Zhang Q."/>
            <person name="Presley C."/>
            <person name="Deng X."/>
            <person name="Wei C.I."/>
            <person name="Xiao S."/>
        </authorList>
    </citation>
    <scope>NUCLEOTIDE SEQUENCE [LARGE SCALE GENOMIC DNA]</scope>
    <source>
        <strain evidence="5">UCSC1</strain>
    </source>
</reference>